<dbReference type="Gene3D" id="2.40.170.20">
    <property type="entry name" value="TonB-dependent receptor, beta-barrel domain"/>
    <property type="match status" value="1"/>
</dbReference>
<proteinExistence type="inferred from homology"/>
<dbReference type="InterPro" id="IPR023997">
    <property type="entry name" value="TonB-dep_OMP_SusC/RagA_CS"/>
</dbReference>
<organism evidence="10 11">
    <name type="scientific">Parabacteroides hominis</name>
    <dbReference type="NCBI Taxonomy" id="2763057"/>
    <lineage>
        <taxon>Bacteria</taxon>
        <taxon>Pseudomonadati</taxon>
        <taxon>Bacteroidota</taxon>
        <taxon>Bacteroidia</taxon>
        <taxon>Bacteroidales</taxon>
        <taxon>Tannerellaceae</taxon>
        <taxon>Parabacteroides</taxon>
    </lineage>
</organism>
<name>A0ABR7DKZ0_9BACT</name>
<evidence type="ECO:0000256" key="8">
    <source>
        <dbReference type="PROSITE-ProRule" id="PRU01360"/>
    </source>
</evidence>
<dbReference type="NCBIfam" id="TIGR04056">
    <property type="entry name" value="OMP_RagA_SusC"/>
    <property type="match status" value="1"/>
</dbReference>
<reference evidence="10 11" key="1">
    <citation type="submission" date="2020-08" db="EMBL/GenBank/DDBJ databases">
        <title>Genome public.</title>
        <authorList>
            <person name="Liu C."/>
            <person name="Sun Q."/>
        </authorList>
    </citation>
    <scope>NUCLEOTIDE SEQUENCE [LARGE SCALE GENOMIC DNA]</scope>
    <source>
        <strain evidence="10 11">NSJ-79</strain>
    </source>
</reference>
<dbReference type="Pfam" id="PF13715">
    <property type="entry name" value="CarbopepD_reg_2"/>
    <property type="match status" value="1"/>
</dbReference>
<dbReference type="InterPro" id="IPR008969">
    <property type="entry name" value="CarboxyPept-like_regulatory"/>
</dbReference>
<feature type="domain" description="TonB-dependent receptor plug" evidence="9">
    <location>
        <begin position="130"/>
        <end position="237"/>
    </location>
</feature>
<dbReference type="SUPFAM" id="SSF56935">
    <property type="entry name" value="Porins"/>
    <property type="match status" value="1"/>
</dbReference>
<dbReference type="RefSeq" id="WP_186928812.1">
    <property type="nucleotide sequence ID" value="NZ_JACOOJ010000005.1"/>
</dbReference>
<gene>
    <name evidence="10" type="ORF">H8S65_04490</name>
</gene>
<evidence type="ECO:0000256" key="4">
    <source>
        <dbReference type="ARBA" id="ARBA00022692"/>
    </source>
</evidence>
<dbReference type="Gene3D" id="2.60.40.1120">
    <property type="entry name" value="Carboxypeptidase-like, regulatory domain"/>
    <property type="match status" value="1"/>
</dbReference>
<keyword evidence="2 8" id="KW-0813">Transport</keyword>
<dbReference type="InterPro" id="IPR036942">
    <property type="entry name" value="Beta-barrel_TonB_sf"/>
</dbReference>
<dbReference type="InterPro" id="IPR037066">
    <property type="entry name" value="Plug_dom_sf"/>
</dbReference>
<dbReference type="InterPro" id="IPR023996">
    <property type="entry name" value="TonB-dep_OMP_SusC/RagA"/>
</dbReference>
<keyword evidence="6 8" id="KW-0472">Membrane</keyword>
<evidence type="ECO:0000313" key="10">
    <source>
        <dbReference type="EMBL" id="MBC5632032.1"/>
    </source>
</evidence>
<evidence type="ECO:0000259" key="9">
    <source>
        <dbReference type="Pfam" id="PF07715"/>
    </source>
</evidence>
<evidence type="ECO:0000256" key="7">
    <source>
        <dbReference type="ARBA" id="ARBA00023237"/>
    </source>
</evidence>
<dbReference type="Pfam" id="PF07715">
    <property type="entry name" value="Plug"/>
    <property type="match status" value="1"/>
</dbReference>
<evidence type="ECO:0000256" key="2">
    <source>
        <dbReference type="ARBA" id="ARBA00022448"/>
    </source>
</evidence>
<accession>A0ABR7DKZ0</accession>
<keyword evidence="7 8" id="KW-0998">Cell outer membrane</keyword>
<keyword evidence="5" id="KW-0732">Signal</keyword>
<evidence type="ECO:0000256" key="5">
    <source>
        <dbReference type="ARBA" id="ARBA00022729"/>
    </source>
</evidence>
<dbReference type="PROSITE" id="PS52016">
    <property type="entry name" value="TONB_DEPENDENT_REC_3"/>
    <property type="match status" value="1"/>
</dbReference>
<dbReference type="SUPFAM" id="SSF49464">
    <property type="entry name" value="Carboxypeptidase regulatory domain-like"/>
    <property type="match status" value="1"/>
</dbReference>
<comment type="subcellular location">
    <subcellularLocation>
        <location evidence="1 8">Cell outer membrane</location>
        <topology evidence="1 8">Multi-pass membrane protein</topology>
    </subcellularLocation>
</comment>
<dbReference type="NCBIfam" id="TIGR04057">
    <property type="entry name" value="SusC_RagA_signa"/>
    <property type="match status" value="1"/>
</dbReference>
<evidence type="ECO:0000313" key="11">
    <source>
        <dbReference type="Proteomes" id="UP000651475"/>
    </source>
</evidence>
<dbReference type="PANTHER" id="PTHR30069">
    <property type="entry name" value="TONB-DEPENDENT OUTER MEMBRANE RECEPTOR"/>
    <property type="match status" value="1"/>
</dbReference>
<keyword evidence="10" id="KW-0675">Receptor</keyword>
<evidence type="ECO:0000256" key="3">
    <source>
        <dbReference type="ARBA" id="ARBA00022452"/>
    </source>
</evidence>
<comment type="similarity">
    <text evidence="8">Belongs to the TonB-dependent receptor family.</text>
</comment>
<dbReference type="PANTHER" id="PTHR30069:SF29">
    <property type="entry name" value="HEMOGLOBIN AND HEMOGLOBIN-HAPTOGLOBIN-BINDING PROTEIN 1-RELATED"/>
    <property type="match status" value="1"/>
</dbReference>
<dbReference type="Gene3D" id="2.170.130.10">
    <property type="entry name" value="TonB-dependent receptor, plug domain"/>
    <property type="match status" value="1"/>
</dbReference>
<keyword evidence="3 8" id="KW-1134">Transmembrane beta strand</keyword>
<sequence>MKNFSLKTHSKRSGVISNLFRMLTLSLFVLCTTVVFAQQKPIKGTVVDATGEPLIGVNVSVKGTTIGIITDIDGKYTLEVPTNATLVFSYIGYRTQELPVGNQTTINITMQEDTQNIDEVVVVGYGVQKKETVTGSVSTLKGDDLVKSPVANLSNAIAGKMSGVVTYQRSGEPGYDGATIRIRGSNTLGNNDPLIVIDGVAARAGGLERLDPNEIETMSVLKDASAAIYGARAANGVILITTKKGRQGKKPEFTYSFNQGWSKPTNLPEMCDAVQYSELVNELYMNKAMLNPAKNNGQTMGDYTLFRTPEEIELYRNGSDPWRYPNTDWYAATFKNWSPQRVHNASLEGGSDKYQYFVNFGHKFTDGLYHKSANNYKQFNLRMNVDAQFNDYIKVGAQLMGRQENRNFPSQGAGDLLWFTSRGRPTDHAYWPNGLPGPAQEYGRNPVVACTDETGYTHDKRYYIQSNAKVEITQPWIEGLKLTASVSYDKYLKQSKTWFQPWTLYDWDGVSYDADGKTPKLTPMLSYPSHEDPDLSMESTDQTNTVLSGILTYDRNFGDHGVNFLVGMERDWSNAESFNAYRRYFLSNALHHFNAGGDKEKNAKSDGANWERARMNYFGRMAYNYKEKYLAEFVWRYDGSYMFAEGNRFGFFPGVLLGYRISEEDFWKENLSFIDYFKVRASWGQMGNDQVYFDGSLREYQFSPTYYYEWGMIIDNKDEKGLRISRFPNPNITWERANNFNVGIETRTFDNRLYLEADYFYNKRSNILWRRNASIPSTSGLTLPAENIGKVDNTGFDFKVEWSDNIGKDWRYSISATGGYAKNTIKFWDEAPGSPEWQKSTGHPMNTGLYYEYDGVFKDWDEINNTANRPNYDGITKDADLRPGDMKFKDLDGDGKITPDDRYRSDRTNEPKWTYGITGNLQWKNFDLSVLFQGAADSWTKVYWEAGDIGNYPKYVYDKHWSIENPSSLYPRVNERSAYYWDGTAAGNNTYWMVNTNYIRLKNLELGWTLPKAWLAQTKLISYARIYVNGVNLLTFSPCKDIDPESTSSNATNYPQSKIINVGFTVTF</sequence>
<dbReference type="InterPro" id="IPR012910">
    <property type="entry name" value="Plug_dom"/>
</dbReference>
<protein>
    <submittedName>
        <fullName evidence="10">TonB-dependent receptor</fullName>
    </submittedName>
</protein>
<dbReference type="EMBL" id="JACOOJ010000005">
    <property type="protein sequence ID" value="MBC5632032.1"/>
    <property type="molecule type" value="Genomic_DNA"/>
</dbReference>
<dbReference type="InterPro" id="IPR039426">
    <property type="entry name" value="TonB-dep_rcpt-like"/>
</dbReference>
<evidence type="ECO:0000256" key="1">
    <source>
        <dbReference type="ARBA" id="ARBA00004571"/>
    </source>
</evidence>
<keyword evidence="4 8" id="KW-0812">Transmembrane</keyword>
<comment type="caution">
    <text evidence="10">The sequence shown here is derived from an EMBL/GenBank/DDBJ whole genome shotgun (WGS) entry which is preliminary data.</text>
</comment>
<keyword evidence="11" id="KW-1185">Reference proteome</keyword>
<evidence type="ECO:0000256" key="6">
    <source>
        <dbReference type="ARBA" id="ARBA00023136"/>
    </source>
</evidence>
<dbReference type="Proteomes" id="UP000651475">
    <property type="component" value="Unassembled WGS sequence"/>
</dbReference>